<dbReference type="Pfam" id="PF00847">
    <property type="entry name" value="AP2"/>
    <property type="match status" value="1"/>
</dbReference>
<accession>A0AAN8VY77</accession>
<evidence type="ECO:0000256" key="7">
    <source>
        <dbReference type="ARBA" id="ARBA00024343"/>
    </source>
</evidence>
<evidence type="ECO:0000256" key="1">
    <source>
        <dbReference type="ARBA" id="ARBA00004123"/>
    </source>
</evidence>
<evidence type="ECO:0000256" key="6">
    <source>
        <dbReference type="ARBA" id="ARBA00023242"/>
    </source>
</evidence>
<dbReference type="InterPro" id="IPR001471">
    <property type="entry name" value="AP2/ERF_dom"/>
</dbReference>
<evidence type="ECO:0000256" key="5">
    <source>
        <dbReference type="ARBA" id="ARBA00023163"/>
    </source>
</evidence>
<dbReference type="InterPro" id="IPR051032">
    <property type="entry name" value="AP2/ERF_TF_ERF_subfamily"/>
</dbReference>
<dbReference type="PANTHER" id="PTHR31985:SF111">
    <property type="entry name" value="ETHYLENE-RESPONSIVE TRANSCRIPTION FACTOR ERF021"/>
    <property type="match status" value="1"/>
</dbReference>
<dbReference type="InterPro" id="IPR016177">
    <property type="entry name" value="DNA-bd_dom_sf"/>
</dbReference>
<keyword evidence="5" id="KW-0804">Transcription</keyword>
<dbReference type="PROSITE" id="PS51032">
    <property type="entry name" value="AP2_ERF"/>
    <property type="match status" value="1"/>
</dbReference>
<dbReference type="PRINTS" id="PR00367">
    <property type="entry name" value="ETHRSPELEMNT"/>
</dbReference>
<keyword evidence="2" id="KW-0805">Transcription regulation</keyword>
<dbReference type="GO" id="GO:0005634">
    <property type="term" value="C:nucleus"/>
    <property type="evidence" value="ECO:0007669"/>
    <property type="project" value="UniProtKB-SubCell"/>
</dbReference>
<evidence type="ECO:0000313" key="9">
    <source>
        <dbReference type="EMBL" id="KAK6937972.1"/>
    </source>
</evidence>
<reference evidence="9 10" key="1">
    <citation type="submission" date="2023-12" db="EMBL/GenBank/DDBJ databases">
        <title>A high-quality genome assembly for Dillenia turbinata (Dilleniales).</title>
        <authorList>
            <person name="Chanderbali A."/>
        </authorList>
    </citation>
    <scope>NUCLEOTIDE SEQUENCE [LARGE SCALE GENOMIC DNA]</scope>
    <source>
        <strain evidence="9">LSX21</strain>
        <tissue evidence="9">Leaf</tissue>
    </source>
</reference>
<sequence length="186" mass="20426">MEQKSNKNDVGVGGVSSTYVGVRKRKWGKWVSEIREPGTKTRIWLGSFETPEMAATAYDVAARHFRGLTARLNLPELASTLPKPASSNAEDIRLAAQEAALQLKPKPIMQNSAPSAAGSSGSNAGPVTVRLTPSQIEAINEYPLDSPKMWMEFAGALEEPLAFYNGSDMMHEWDDEEMQDDSLWDP</sequence>
<evidence type="ECO:0000259" key="8">
    <source>
        <dbReference type="PROSITE" id="PS51032"/>
    </source>
</evidence>
<comment type="subcellular location">
    <subcellularLocation>
        <location evidence="1">Nucleus</location>
    </subcellularLocation>
</comment>
<comment type="similarity">
    <text evidence="7">Belongs to the AP2/ERF transcription factor family. ERF subfamily.</text>
</comment>
<dbReference type="CDD" id="cd00018">
    <property type="entry name" value="AP2"/>
    <property type="match status" value="1"/>
</dbReference>
<dbReference type="GO" id="GO:0003700">
    <property type="term" value="F:DNA-binding transcription factor activity"/>
    <property type="evidence" value="ECO:0007669"/>
    <property type="project" value="InterPro"/>
</dbReference>
<keyword evidence="3" id="KW-0238">DNA-binding</keyword>
<keyword evidence="6" id="KW-0539">Nucleus</keyword>
<keyword evidence="4" id="KW-0010">Activator</keyword>
<protein>
    <submittedName>
        <fullName evidence="9">AP2/ERF domain</fullName>
    </submittedName>
</protein>
<feature type="domain" description="AP2/ERF" evidence="8">
    <location>
        <begin position="18"/>
        <end position="75"/>
    </location>
</feature>
<dbReference type="Gene3D" id="3.30.730.10">
    <property type="entry name" value="AP2/ERF domain"/>
    <property type="match status" value="1"/>
</dbReference>
<dbReference type="InterPro" id="IPR036955">
    <property type="entry name" value="AP2/ERF_dom_sf"/>
</dbReference>
<dbReference type="SUPFAM" id="SSF54171">
    <property type="entry name" value="DNA-binding domain"/>
    <property type="match status" value="1"/>
</dbReference>
<evidence type="ECO:0000256" key="4">
    <source>
        <dbReference type="ARBA" id="ARBA00023159"/>
    </source>
</evidence>
<dbReference type="SMART" id="SM00380">
    <property type="entry name" value="AP2"/>
    <property type="match status" value="1"/>
</dbReference>
<dbReference type="GO" id="GO:0003677">
    <property type="term" value="F:DNA binding"/>
    <property type="evidence" value="ECO:0007669"/>
    <property type="project" value="UniProtKB-KW"/>
</dbReference>
<dbReference type="EMBL" id="JBAMMX010000006">
    <property type="protein sequence ID" value="KAK6937972.1"/>
    <property type="molecule type" value="Genomic_DNA"/>
</dbReference>
<gene>
    <name evidence="9" type="ORF">RJ641_031480</name>
</gene>
<dbReference type="FunFam" id="3.30.730.10:FF:000001">
    <property type="entry name" value="Ethylene-responsive transcription factor 2"/>
    <property type="match status" value="1"/>
</dbReference>
<proteinExistence type="inferred from homology"/>
<dbReference type="AlphaFoldDB" id="A0AAN8VY77"/>
<name>A0AAN8VY77_9MAGN</name>
<dbReference type="Proteomes" id="UP001370490">
    <property type="component" value="Unassembled WGS sequence"/>
</dbReference>
<keyword evidence="10" id="KW-1185">Reference proteome</keyword>
<evidence type="ECO:0000256" key="2">
    <source>
        <dbReference type="ARBA" id="ARBA00023015"/>
    </source>
</evidence>
<dbReference type="PANTHER" id="PTHR31985">
    <property type="entry name" value="ETHYLENE-RESPONSIVE TRANSCRIPTION FACTOR ERF042-RELATED"/>
    <property type="match status" value="1"/>
</dbReference>
<organism evidence="9 10">
    <name type="scientific">Dillenia turbinata</name>
    <dbReference type="NCBI Taxonomy" id="194707"/>
    <lineage>
        <taxon>Eukaryota</taxon>
        <taxon>Viridiplantae</taxon>
        <taxon>Streptophyta</taxon>
        <taxon>Embryophyta</taxon>
        <taxon>Tracheophyta</taxon>
        <taxon>Spermatophyta</taxon>
        <taxon>Magnoliopsida</taxon>
        <taxon>eudicotyledons</taxon>
        <taxon>Gunneridae</taxon>
        <taxon>Pentapetalae</taxon>
        <taxon>Dilleniales</taxon>
        <taxon>Dilleniaceae</taxon>
        <taxon>Dillenia</taxon>
    </lineage>
</organism>
<evidence type="ECO:0000313" key="10">
    <source>
        <dbReference type="Proteomes" id="UP001370490"/>
    </source>
</evidence>
<comment type="caution">
    <text evidence="9">The sequence shown here is derived from an EMBL/GenBank/DDBJ whole genome shotgun (WGS) entry which is preliminary data.</text>
</comment>
<evidence type="ECO:0000256" key="3">
    <source>
        <dbReference type="ARBA" id="ARBA00023125"/>
    </source>
</evidence>